<name>A1ZM02_MICM2</name>
<dbReference type="CDD" id="cd06464">
    <property type="entry name" value="ACD_sHsps-like"/>
    <property type="match status" value="1"/>
</dbReference>
<comment type="caution">
    <text evidence="4">The sequence shown here is derived from an EMBL/GenBank/DDBJ whole genome shotgun (WGS) entry which is preliminary data.</text>
</comment>
<dbReference type="Proteomes" id="UP000004095">
    <property type="component" value="Unassembled WGS sequence"/>
</dbReference>
<dbReference type="PROSITE" id="PS01031">
    <property type="entry name" value="SHSP"/>
    <property type="match status" value="1"/>
</dbReference>
<dbReference type="EMBL" id="AAWS01000015">
    <property type="protein sequence ID" value="EAY28534.1"/>
    <property type="molecule type" value="Genomic_DNA"/>
</dbReference>
<reference evidence="4 5" key="1">
    <citation type="submission" date="2007-01" db="EMBL/GenBank/DDBJ databases">
        <authorList>
            <person name="Haygood M."/>
            <person name="Podell S."/>
            <person name="Anderson C."/>
            <person name="Hopkinson B."/>
            <person name="Roe K."/>
            <person name="Barbeau K."/>
            <person name="Gaasterland T."/>
            <person name="Ferriera S."/>
            <person name="Johnson J."/>
            <person name="Kravitz S."/>
            <person name="Beeson K."/>
            <person name="Sutton G."/>
            <person name="Rogers Y.-H."/>
            <person name="Friedman R."/>
            <person name="Frazier M."/>
            <person name="Venter J.C."/>
        </authorList>
    </citation>
    <scope>NUCLEOTIDE SEQUENCE [LARGE SCALE GENOMIC DNA]</scope>
    <source>
        <strain evidence="4 5">ATCC 23134</strain>
    </source>
</reference>
<keyword evidence="4" id="KW-0346">Stress response</keyword>
<dbReference type="eggNOG" id="COG0071">
    <property type="taxonomic scope" value="Bacteria"/>
</dbReference>
<dbReference type="SUPFAM" id="SSF49764">
    <property type="entry name" value="HSP20-like chaperones"/>
    <property type="match status" value="1"/>
</dbReference>
<gene>
    <name evidence="4" type="ORF">M23134_04381</name>
</gene>
<evidence type="ECO:0000256" key="2">
    <source>
        <dbReference type="RuleBase" id="RU003616"/>
    </source>
</evidence>
<evidence type="ECO:0000256" key="1">
    <source>
        <dbReference type="PROSITE-ProRule" id="PRU00285"/>
    </source>
</evidence>
<sequence>MHNKHNKDDYKKKFSDLFGNDFEDLRKEFVKFGKEIKKEFDSVSQEFRKKAEENMEFYDRVPPMNIIETADSYRLELAVPGYKKDDFKIHLDERELKVSLDIETQKVEGETYHYKEFGYAKFSRKYNLPETADLDSIEAKYDAGLLRVIISKKESAKDKTRDIKVD</sequence>
<dbReference type="AlphaFoldDB" id="A1ZM02"/>
<dbReference type="OrthoDB" id="9814487at2"/>
<dbReference type="PANTHER" id="PTHR11527">
    <property type="entry name" value="HEAT-SHOCK PROTEIN 20 FAMILY MEMBER"/>
    <property type="match status" value="1"/>
</dbReference>
<dbReference type="Gene3D" id="2.60.40.790">
    <property type="match status" value="1"/>
</dbReference>
<comment type="similarity">
    <text evidence="1 2">Belongs to the small heat shock protein (HSP20) family.</text>
</comment>
<evidence type="ECO:0000313" key="4">
    <source>
        <dbReference type="EMBL" id="EAY28534.1"/>
    </source>
</evidence>
<organism evidence="4 5">
    <name type="scientific">Microscilla marina ATCC 23134</name>
    <dbReference type="NCBI Taxonomy" id="313606"/>
    <lineage>
        <taxon>Bacteria</taxon>
        <taxon>Pseudomonadati</taxon>
        <taxon>Bacteroidota</taxon>
        <taxon>Cytophagia</taxon>
        <taxon>Cytophagales</taxon>
        <taxon>Microscillaceae</taxon>
        <taxon>Microscilla</taxon>
    </lineage>
</organism>
<dbReference type="InterPro" id="IPR002068">
    <property type="entry name" value="A-crystallin/Hsp20_dom"/>
</dbReference>
<accession>A1ZM02</accession>
<dbReference type="Pfam" id="PF00011">
    <property type="entry name" value="HSP20"/>
    <property type="match status" value="1"/>
</dbReference>
<evidence type="ECO:0000313" key="5">
    <source>
        <dbReference type="Proteomes" id="UP000004095"/>
    </source>
</evidence>
<evidence type="ECO:0000259" key="3">
    <source>
        <dbReference type="PROSITE" id="PS01031"/>
    </source>
</evidence>
<feature type="domain" description="SHSP" evidence="3">
    <location>
        <begin position="55"/>
        <end position="166"/>
    </location>
</feature>
<dbReference type="InterPro" id="IPR008978">
    <property type="entry name" value="HSP20-like_chaperone"/>
</dbReference>
<proteinExistence type="inferred from homology"/>
<dbReference type="InterPro" id="IPR031107">
    <property type="entry name" value="Small_HSP"/>
</dbReference>
<protein>
    <submittedName>
        <fullName evidence="4">Small heat shock protein</fullName>
    </submittedName>
</protein>
<keyword evidence="5" id="KW-1185">Reference proteome</keyword>
<dbReference type="RefSeq" id="WP_002697773.1">
    <property type="nucleotide sequence ID" value="NZ_AAWS01000015.1"/>
</dbReference>